<keyword evidence="1" id="KW-0175">Coiled coil</keyword>
<evidence type="ECO:0000313" key="3">
    <source>
        <dbReference type="EMBL" id="KAF0683550.1"/>
    </source>
</evidence>
<evidence type="ECO:0000256" key="2">
    <source>
        <dbReference type="SAM" id="MobiDB-lite"/>
    </source>
</evidence>
<keyword evidence="5" id="KW-1185">Reference proteome</keyword>
<feature type="region of interest" description="Disordered" evidence="2">
    <location>
        <begin position="93"/>
        <end position="123"/>
    </location>
</feature>
<dbReference type="EMBL" id="CAADRA010007416">
    <property type="protein sequence ID" value="VFU01047.1"/>
    <property type="molecule type" value="Genomic_DNA"/>
</dbReference>
<evidence type="ECO:0000313" key="5">
    <source>
        <dbReference type="Proteomes" id="UP000332933"/>
    </source>
</evidence>
<feature type="coiled-coil region" evidence="1">
    <location>
        <begin position="267"/>
        <end position="331"/>
    </location>
</feature>
<dbReference type="Proteomes" id="UP000332933">
    <property type="component" value="Unassembled WGS sequence"/>
</dbReference>
<dbReference type="OrthoDB" id="74713at2759"/>
<feature type="coiled-coil region" evidence="1">
    <location>
        <begin position="372"/>
        <end position="446"/>
    </location>
</feature>
<accession>A0A485LQK8</accession>
<reference evidence="3" key="2">
    <citation type="submission" date="2019-06" db="EMBL/GenBank/DDBJ databases">
        <title>Genomics analysis of Aphanomyces spp. identifies a new class of oomycete effector associated with host adaptation.</title>
        <authorList>
            <person name="Gaulin E."/>
        </authorList>
    </citation>
    <scope>NUCLEOTIDE SEQUENCE</scope>
    <source>
        <strain evidence="3">CBS 578.67</strain>
    </source>
</reference>
<dbReference type="AlphaFoldDB" id="A0A485LQK8"/>
<evidence type="ECO:0000256" key="1">
    <source>
        <dbReference type="SAM" id="Coils"/>
    </source>
</evidence>
<evidence type="ECO:0000313" key="4">
    <source>
        <dbReference type="EMBL" id="VFU01047.1"/>
    </source>
</evidence>
<reference evidence="4 5" key="1">
    <citation type="submission" date="2019-03" db="EMBL/GenBank/DDBJ databases">
        <authorList>
            <person name="Gaulin E."/>
            <person name="Dumas B."/>
        </authorList>
    </citation>
    <scope>NUCLEOTIDE SEQUENCE [LARGE SCALE GENOMIC DNA]</scope>
    <source>
        <strain evidence="4">CBS 568.67</strain>
    </source>
</reference>
<proteinExistence type="predicted"/>
<sequence length="535" mass="62720">MHARRKDGVATAPHNSSVRAKAQAFHERAANSKRSALQDALVAKLVYKYAKRDDDFARIITSLVTKLVRSSAKIVEADISALEKTVKKLYEERGRKERRDDEKAGFQPTPKGSSKARGVQDNGEADALDSKVAEMASQERSKFADVDLKTQDEWVLINALNSVEFEDEEKGNCEKKHTKTVLQRQWLDSQKREKQRQAEALLAEKHNMFENQGTSNPARAMMPRTVVSDYTKWKMEEAAKARRTKDAVEHIRLERDRQLRESKDLYVLHEEKRRREEEIEVQRCKDELKRTEMEALERKRAQHARMQALLKENIQVQHEKEKKKILDQEQDVKLMEDYARKLAKEEAERVAALQHKLTRQDRIQNGIALSIHEQLKQKELDDERRAEEYQRKKLEADKDKEQTIARRRKQEALERKKYLVYQHDVKEDVKKKLNMEEVEYSQAYKEEGEAALREVKQKEINARVRNKEYQTLLLSQMEEQKQRKAATFKSMDAREKSLNALILRKLDVDESLSHKVVAKLSPEKMVRAKPRNNIF</sequence>
<gene>
    <name evidence="4" type="primary">Aste57867_24407</name>
    <name evidence="3" type="ORF">As57867_024331</name>
    <name evidence="4" type="ORF">ASTE57867_24407</name>
</gene>
<dbReference type="EMBL" id="VJMH01007390">
    <property type="protein sequence ID" value="KAF0683550.1"/>
    <property type="molecule type" value="Genomic_DNA"/>
</dbReference>
<protein>
    <submittedName>
        <fullName evidence="4">Aste57867_24407 protein</fullName>
    </submittedName>
</protein>
<feature type="region of interest" description="Disordered" evidence="2">
    <location>
        <begin position="1"/>
        <end position="20"/>
    </location>
</feature>
<feature type="compositionally biased region" description="Basic and acidic residues" evidence="2">
    <location>
        <begin position="93"/>
        <end position="104"/>
    </location>
</feature>
<organism evidence="4 5">
    <name type="scientific">Aphanomyces stellatus</name>
    <dbReference type="NCBI Taxonomy" id="120398"/>
    <lineage>
        <taxon>Eukaryota</taxon>
        <taxon>Sar</taxon>
        <taxon>Stramenopiles</taxon>
        <taxon>Oomycota</taxon>
        <taxon>Saprolegniomycetes</taxon>
        <taxon>Saprolegniales</taxon>
        <taxon>Verrucalvaceae</taxon>
        <taxon>Aphanomyces</taxon>
    </lineage>
</organism>
<name>A0A485LQK8_9STRA</name>